<keyword evidence="2 4" id="KW-0863">Zinc-finger</keyword>
<dbReference type="InterPro" id="IPR013083">
    <property type="entry name" value="Znf_RING/FYVE/PHD"/>
</dbReference>
<reference evidence="8 9" key="1">
    <citation type="submission" date="2019-03" db="EMBL/GenBank/DDBJ databases">
        <authorList>
            <person name="Gaulin E."/>
            <person name="Dumas B."/>
        </authorList>
    </citation>
    <scope>NUCLEOTIDE SEQUENCE [LARGE SCALE GENOMIC DNA]</scope>
    <source>
        <strain evidence="8">CBS 568.67</strain>
    </source>
</reference>
<dbReference type="PANTHER" id="PTHR43102:SF2">
    <property type="entry name" value="GAF DOMAIN-CONTAINING PROTEIN"/>
    <property type="match status" value="1"/>
</dbReference>
<dbReference type="EMBL" id="VJMH01006725">
    <property type="protein sequence ID" value="KAF0688441.1"/>
    <property type="molecule type" value="Genomic_DNA"/>
</dbReference>
<dbReference type="Pfam" id="PF01363">
    <property type="entry name" value="FYVE"/>
    <property type="match status" value="1"/>
</dbReference>
<dbReference type="GO" id="GO:0008270">
    <property type="term" value="F:zinc ion binding"/>
    <property type="evidence" value="ECO:0007669"/>
    <property type="project" value="UniProtKB-KW"/>
</dbReference>
<dbReference type="SMART" id="SM00064">
    <property type="entry name" value="FYVE"/>
    <property type="match status" value="1"/>
</dbReference>
<feature type="compositionally biased region" description="Low complexity" evidence="5">
    <location>
        <begin position="149"/>
        <end position="162"/>
    </location>
</feature>
<dbReference type="InterPro" id="IPR017455">
    <property type="entry name" value="Znf_FYVE-rel"/>
</dbReference>
<dbReference type="AlphaFoldDB" id="A0A485LDV4"/>
<keyword evidence="9" id="KW-1185">Reference proteome</keyword>
<sequence>MASNNNNVHKLCYKYEHLKSKREWVEDKARAYCAVCTKKFFLGGKHHCRRCGEVICKNCAPFVPAVLPGLGRTKLRVCVKCVDQDHGKEEFLSESSSSSDEETEEELIKKSELMLFSPNAKVMERAYLKAEKLKSLYDDDDRTTTASVLSVDSVSSAGSTSSKKSRGGFFGRDI</sequence>
<evidence type="ECO:0000313" key="9">
    <source>
        <dbReference type="Proteomes" id="UP000332933"/>
    </source>
</evidence>
<dbReference type="Proteomes" id="UP000332933">
    <property type="component" value="Unassembled WGS sequence"/>
</dbReference>
<evidence type="ECO:0000313" key="7">
    <source>
        <dbReference type="EMBL" id="KAF0688441.1"/>
    </source>
</evidence>
<dbReference type="Gene3D" id="3.30.40.10">
    <property type="entry name" value="Zinc/RING finger domain, C3HC4 (zinc finger)"/>
    <property type="match status" value="1"/>
</dbReference>
<evidence type="ECO:0000256" key="1">
    <source>
        <dbReference type="ARBA" id="ARBA00022723"/>
    </source>
</evidence>
<evidence type="ECO:0000256" key="2">
    <source>
        <dbReference type="ARBA" id="ARBA00022771"/>
    </source>
</evidence>
<proteinExistence type="predicted"/>
<feature type="domain" description="FYVE-type" evidence="6">
    <location>
        <begin position="27"/>
        <end position="86"/>
    </location>
</feature>
<reference evidence="7" key="2">
    <citation type="submission" date="2019-06" db="EMBL/GenBank/DDBJ databases">
        <title>Genomics analysis of Aphanomyces spp. identifies a new class of oomycete effector associated with host adaptation.</title>
        <authorList>
            <person name="Gaulin E."/>
        </authorList>
    </citation>
    <scope>NUCLEOTIDE SEQUENCE</scope>
    <source>
        <strain evidence="7">CBS 578.67</strain>
    </source>
</reference>
<evidence type="ECO:0000313" key="8">
    <source>
        <dbReference type="EMBL" id="VFT96654.1"/>
    </source>
</evidence>
<feature type="region of interest" description="Disordered" evidence="5">
    <location>
        <begin position="149"/>
        <end position="174"/>
    </location>
</feature>
<dbReference type="InterPro" id="IPR000306">
    <property type="entry name" value="Znf_FYVE"/>
</dbReference>
<dbReference type="PANTHER" id="PTHR43102">
    <property type="entry name" value="SLR1143 PROTEIN"/>
    <property type="match status" value="1"/>
</dbReference>
<organism evidence="8 9">
    <name type="scientific">Aphanomyces stellatus</name>
    <dbReference type="NCBI Taxonomy" id="120398"/>
    <lineage>
        <taxon>Eukaryota</taxon>
        <taxon>Sar</taxon>
        <taxon>Stramenopiles</taxon>
        <taxon>Oomycota</taxon>
        <taxon>Saprolegniomycetes</taxon>
        <taxon>Saprolegniales</taxon>
        <taxon>Verrucalvaceae</taxon>
        <taxon>Aphanomyces</taxon>
    </lineage>
</organism>
<dbReference type="PROSITE" id="PS50178">
    <property type="entry name" value="ZF_FYVE"/>
    <property type="match status" value="1"/>
</dbReference>
<evidence type="ECO:0000256" key="3">
    <source>
        <dbReference type="ARBA" id="ARBA00022833"/>
    </source>
</evidence>
<keyword evidence="3" id="KW-0862">Zinc</keyword>
<dbReference type="EMBL" id="CAADRA010006748">
    <property type="protein sequence ID" value="VFT96654.1"/>
    <property type="molecule type" value="Genomic_DNA"/>
</dbReference>
<accession>A0A485LDV4</accession>
<dbReference type="InterPro" id="IPR011011">
    <property type="entry name" value="Znf_FYVE_PHD"/>
</dbReference>
<evidence type="ECO:0000256" key="4">
    <source>
        <dbReference type="PROSITE-ProRule" id="PRU00091"/>
    </source>
</evidence>
<gene>
    <name evidence="8" type="primary">Aste57867_19957</name>
    <name evidence="7" type="ORF">As57867_019891</name>
    <name evidence="8" type="ORF">ASTE57867_19957</name>
</gene>
<protein>
    <submittedName>
        <fullName evidence="8">Aste57867_19957 protein</fullName>
    </submittedName>
</protein>
<keyword evidence="1" id="KW-0479">Metal-binding</keyword>
<name>A0A485LDV4_9STRA</name>
<dbReference type="OrthoDB" id="660555at2759"/>
<evidence type="ECO:0000259" key="6">
    <source>
        <dbReference type="PROSITE" id="PS50178"/>
    </source>
</evidence>
<dbReference type="SUPFAM" id="SSF57903">
    <property type="entry name" value="FYVE/PHD zinc finger"/>
    <property type="match status" value="1"/>
</dbReference>
<evidence type="ECO:0000256" key="5">
    <source>
        <dbReference type="SAM" id="MobiDB-lite"/>
    </source>
</evidence>